<feature type="compositionally biased region" description="Basic and acidic residues" evidence="3">
    <location>
        <begin position="46"/>
        <end position="76"/>
    </location>
</feature>
<dbReference type="PANTHER" id="PTHR43130:SF3">
    <property type="entry name" value="HTH-TYPE TRANSCRIPTIONAL REGULATOR RV1931C"/>
    <property type="match status" value="1"/>
</dbReference>
<dbReference type="AlphaFoldDB" id="A0A918ZWD2"/>
<proteinExistence type="predicted"/>
<gene>
    <name evidence="5" type="ORF">GCM10018785_47460</name>
</gene>
<evidence type="ECO:0000256" key="3">
    <source>
        <dbReference type="SAM" id="MobiDB-lite"/>
    </source>
</evidence>
<dbReference type="Pfam" id="PF12833">
    <property type="entry name" value="HTH_18"/>
    <property type="match status" value="1"/>
</dbReference>
<dbReference type="InterPro" id="IPR029062">
    <property type="entry name" value="Class_I_gatase-like"/>
</dbReference>
<sequence length="452" mass="48514">MAAADRKAARHNASDRDDTARRNAADRDATARRHASGRNATAGRSAADRDDTRRRSARGRDHGAVGRDGSAIDRDGPASNRHGSASDHDPNPEASVRPAVDARHRVVVLIMDGVIPFELGIPQRIFGRAKDTAGRGFYEVVTCSVRPPGPVRTDADFEILVEHGPEALATADTVVVPASYELGPVYEEGRLTDDLAAALARVRPGTRLVSICTGAYVLAAAGHLDGRPATTHWWHAEHFQRLFPKVRVDADVLFVDDGDVLTSAGVAAGLDLCLHLVRRDHGAAVANEVARTTVVPPHRDGGQAQYILRPVPEPRLATTSAARAWALDRLHEPLRLRDLAEREALSVRTFTRRFREEVGVSPGQWLTRQRVERARHLLESTSLSVDRIARESGFGTAQSLRQHLQAALGVTPTAYRRTFSSAQGPRTEPGGPPGNGPEASGVAGGAGGVGAR</sequence>
<keyword evidence="2" id="KW-0804">Transcription</keyword>
<name>A0A918ZWD2_9ACTN</name>
<protein>
    <recommendedName>
        <fullName evidence="4">HTH araC/xylS-type domain-containing protein</fullName>
    </recommendedName>
</protein>
<feature type="region of interest" description="Disordered" evidence="3">
    <location>
        <begin position="1"/>
        <end position="98"/>
    </location>
</feature>
<reference evidence="5" key="1">
    <citation type="journal article" date="2014" name="Int. J. Syst. Evol. Microbiol.">
        <title>Complete genome sequence of Corynebacterium casei LMG S-19264T (=DSM 44701T), isolated from a smear-ripened cheese.</title>
        <authorList>
            <consortium name="US DOE Joint Genome Institute (JGI-PGF)"/>
            <person name="Walter F."/>
            <person name="Albersmeier A."/>
            <person name="Kalinowski J."/>
            <person name="Ruckert C."/>
        </authorList>
    </citation>
    <scope>NUCLEOTIDE SEQUENCE</scope>
    <source>
        <strain evidence="5">JCM 4784</strain>
    </source>
</reference>
<dbReference type="PANTHER" id="PTHR43130">
    <property type="entry name" value="ARAC-FAMILY TRANSCRIPTIONAL REGULATOR"/>
    <property type="match status" value="1"/>
</dbReference>
<evidence type="ECO:0000259" key="4">
    <source>
        <dbReference type="PROSITE" id="PS01124"/>
    </source>
</evidence>
<reference evidence="5" key="2">
    <citation type="submission" date="2020-09" db="EMBL/GenBank/DDBJ databases">
        <authorList>
            <person name="Sun Q."/>
            <person name="Ohkuma M."/>
        </authorList>
    </citation>
    <scope>NUCLEOTIDE SEQUENCE</scope>
    <source>
        <strain evidence="5">JCM 4784</strain>
    </source>
</reference>
<evidence type="ECO:0000313" key="5">
    <source>
        <dbReference type="EMBL" id="GHE73865.1"/>
    </source>
</evidence>
<dbReference type="Gene3D" id="1.10.10.60">
    <property type="entry name" value="Homeodomain-like"/>
    <property type="match status" value="1"/>
</dbReference>
<evidence type="ECO:0000256" key="1">
    <source>
        <dbReference type="ARBA" id="ARBA00023015"/>
    </source>
</evidence>
<organism evidence="5 6">
    <name type="scientific">Streptomyces longispororuber</name>
    <dbReference type="NCBI Taxonomy" id="68230"/>
    <lineage>
        <taxon>Bacteria</taxon>
        <taxon>Bacillati</taxon>
        <taxon>Actinomycetota</taxon>
        <taxon>Actinomycetes</taxon>
        <taxon>Kitasatosporales</taxon>
        <taxon>Streptomycetaceae</taxon>
        <taxon>Streptomyces</taxon>
    </lineage>
</organism>
<dbReference type="EMBL" id="BNBT01000082">
    <property type="protein sequence ID" value="GHE73865.1"/>
    <property type="molecule type" value="Genomic_DNA"/>
</dbReference>
<accession>A0A918ZWD2</accession>
<dbReference type="InterPro" id="IPR009057">
    <property type="entry name" value="Homeodomain-like_sf"/>
</dbReference>
<keyword evidence="1" id="KW-0805">Transcription regulation</keyword>
<dbReference type="InterPro" id="IPR002818">
    <property type="entry name" value="DJ-1/PfpI"/>
</dbReference>
<feature type="compositionally biased region" description="Gly residues" evidence="3">
    <location>
        <begin position="442"/>
        <end position="452"/>
    </location>
</feature>
<dbReference type="InterPro" id="IPR018060">
    <property type="entry name" value="HTH_AraC"/>
</dbReference>
<evidence type="ECO:0000313" key="6">
    <source>
        <dbReference type="Proteomes" id="UP000608024"/>
    </source>
</evidence>
<dbReference type="SUPFAM" id="SSF52317">
    <property type="entry name" value="Class I glutamine amidotransferase-like"/>
    <property type="match status" value="1"/>
</dbReference>
<dbReference type="InterPro" id="IPR052158">
    <property type="entry name" value="INH-QAR"/>
</dbReference>
<dbReference type="Proteomes" id="UP000608024">
    <property type="component" value="Unassembled WGS sequence"/>
</dbReference>
<keyword evidence="6" id="KW-1185">Reference proteome</keyword>
<evidence type="ECO:0000256" key="2">
    <source>
        <dbReference type="ARBA" id="ARBA00023163"/>
    </source>
</evidence>
<dbReference type="SMART" id="SM00342">
    <property type="entry name" value="HTH_ARAC"/>
    <property type="match status" value="1"/>
</dbReference>
<dbReference type="PROSITE" id="PS01124">
    <property type="entry name" value="HTH_ARAC_FAMILY_2"/>
    <property type="match status" value="1"/>
</dbReference>
<dbReference type="SUPFAM" id="SSF46689">
    <property type="entry name" value="Homeodomain-like"/>
    <property type="match status" value="2"/>
</dbReference>
<dbReference type="GO" id="GO:0043565">
    <property type="term" value="F:sequence-specific DNA binding"/>
    <property type="evidence" value="ECO:0007669"/>
    <property type="project" value="InterPro"/>
</dbReference>
<feature type="region of interest" description="Disordered" evidence="3">
    <location>
        <begin position="420"/>
        <end position="452"/>
    </location>
</feature>
<feature type="domain" description="HTH araC/xylS-type" evidence="4">
    <location>
        <begin position="320"/>
        <end position="418"/>
    </location>
</feature>
<feature type="compositionally biased region" description="Basic and acidic residues" evidence="3">
    <location>
        <begin position="1"/>
        <end position="31"/>
    </location>
</feature>
<dbReference type="CDD" id="cd03137">
    <property type="entry name" value="GATase1_AraC_1"/>
    <property type="match status" value="1"/>
</dbReference>
<dbReference type="GO" id="GO:0003700">
    <property type="term" value="F:DNA-binding transcription factor activity"/>
    <property type="evidence" value="ECO:0007669"/>
    <property type="project" value="InterPro"/>
</dbReference>
<comment type="caution">
    <text evidence="5">The sequence shown here is derived from an EMBL/GenBank/DDBJ whole genome shotgun (WGS) entry which is preliminary data.</text>
</comment>
<dbReference type="Gene3D" id="3.40.50.880">
    <property type="match status" value="1"/>
</dbReference>
<dbReference type="Pfam" id="PF01965">
    <property type="entry name" value="DJ-1_PfpI"/>
    <property type="match status" value="1"/>
</dbReference>